<keyword evidence="3" id="KW-1185">Reference proteome</keyword>
<dbReference type="InterPro" id="IPR046020">
    <property type="entry name" value="DUF5977"/>
</dbReference>
<protein>
    <recommendedName>
        <fullName evidence="1">DUF5977 domain-containing protein</fullName>
    </recommendedName>
</protein>
<evidence type="ECO:0000313" key="3">
    <source>
        <dbReference type="Proteomes" id="UP000192610"/>
    </source>
</evidence>
<reference evidence="3" key="1">
    <citation type="submission" date="2016-04" db="EMBL/GenBank/DDBJ databases">
        <authorList>
            <person name="Chen L."/>
            <person name="Zhuang W."/>
            <person name="Wang G."/>
        </authorList>
    </citation>
    <scope>NUCLEOTIDE SEQUENCE [LARGE SCALE GENOMIC DNA]</scope>
    <source>
        <strain evidence="3">17621</strain>
    </source>
</reference>
<gene>
    <name evidence="2" type="ORF">A4H97_10655</name>
</gene>
<organism evidence="2 3">
    <name type="scientific">Niastella yeongjuensis</name>
    <dbReference type="NCBI Taxonomy" id="354355"/>
    <lineage>
        <taxon>Bacteria</taxon>
        <taxon>Pseudomonadati</taxon>
        <taxon>Bacteroidota</taxon>
        <taxon>Chitinophagia</taxon>
        <taxon>Chitinophagales</taxon>
        <taxon>Chitinophagaceae</taxon>
        <taxon>Niastella</taxon>
    </lineage>
</organism>
<accession>A0A1V9EFB7</accession>
<dbReference type="Proteomes" id="UP000192610">
    <property type="component" value="Unassembled WGS sequence"/>
</dbReference>
<sequence length="1365" mass="147142">MSYSHSRKGNVCPLLSKMLLLLWLLPAHYGLLAQSSFTNALAFPSANNSFSGKTATTQADANVDVDLYTGTAQVHIGICNLASKELTIPVSLNYTGGRGIKLQEYAGCAGIGWQLDAGGNISRVVRGFPDEQFNGYIGGGWGNKLAAWAGWSTGDLGSMSTDDAFALTGINTSTNAPTADGEPDLFYVKTPFFAFQFVLDGNGQPVVSNSNGINISYNSSANSFIVTDDQGNRYYFGSSSASVESTGTTLYGTARSFISTWYLDKIVTWNAKDLVTFTYMTYSGSDVSYRNDTLYHYQFTESVNSILQTTMDSTPQVSVVYNPKYISSITSALGKIEFSYAYDRQDDKHAARLTGITAKEYDPQLSSTISKIIQTYTFNTGYFGSPSADANILRLRLDDITVAGNTTATATPVTMAAFMYNQANILPSRKSGAFDYWGYCSATSTSVYYSNPSDYWTNVNRIREPNLVMAATDVLTSVSDLKGSTWKLTYELNDYRGAGTRKIGGLRVSKISRTVSGGDTLNTIYSYTDNSGSSTGQIFGTYYDQLGFYFSNASIFFSESPYVTSDLNGNFVGYSSVKVSQPNGGGYTISSFSNFNDPNLSDVVNQQMAGATNVFSFISTASLSYKRGLLNNQTMYTASGDTVTQIINTYASITPSAQKARGYRMLRIGAFVNNFGGWQTGFGIYYTNAEDYRLTQTIKKEYDQKTRSKFVQTTSAYTYSPANNRLIQSVTTTDSKGLSYIRTMYHADDISIPMVTTGSAEQQAISALSAANRKNVPVHLIENRNGVLHQLHHVYSATTYGTEARVYLANTDQYTGTTLTRQQFFKYDPSTSNLVSSRMAGGKTTAYLYGYNASLPVATAVNAENIYVASTSVGSQSGFILGSVTTGSFTATAAGNIVLTAAGSPQNTYTLSYTLSGAASRTGFLCATRTSAACSFPESVTLTNMPAGNYTISYFISDGNPAERGINYTYPVLNGVTTVTKGFFYEGFEDSPAPLTGSAHTGNGYYRSNPNSYVVNFPLPDSRNYILQYWNWANGKWVMNQQAYTGSATLPGIIDDVRIFPADGLLTTNTYNCLTGMTGETDPSGLSKTYEYDGFGRLNITRDQDKNIVSKLCYSYAGQPVSCPVGASYANTLQSSTYTRNNCGTGYMAGTATYTVGAGTYTSSISQADANQQAQNDIATNGQAYANTNGTCTLIYYNVAQSRNFTRNNCLPGYAGGTIAYTIAAGQYNSLVSQADADQKATNDINANGQNYANTNAACNTTQVRKFGDLNMSVSNSVTFTTTIVGNIVLTIDASPPSTYAISYSLSGPTSKSGNLCAARSTTPCSFPESVTITNAPAGTYTLTANMFSGSPTFKGINYTYYGAP</sequence>
<dbReference type="EMBL" id="LVXG01000034">
    <property type="protein sequence ID" value="OQP44813.1"/>
    <property type="molecule type" value="Genomic_DNA"/>
</dbReference>
<dbReference type="STRING" id="354355.SAMN05660816_05967"/>
<feature type="domain" description="DUF5977" evidence="1">
    <location>
        <begin position="1196"/>
        <end position="1259"/>
    </location>
</feature>
<name>A0A1V9EFB7_9BACT</name>
<proteinExistence type="predicted"/>
<evidence type="ECO:0000313" key="2">
    <source>
        <dbReference type="EMBL" id="OQP44813.1"/>
    </source>
</evidence>
<dbReference type="RefSeq" id="WP_081202867.1">
    <property type="nucleotide sequence ID" value="NZ_FOCZ01000016.1"/>
</dbReference>
<comment type="caution">
    <text evidence="2">The sequence shown here is derived from an EMBL/GenBank/DDBJ whole genome shotgun (WGS) entry which is preliminary data.</text>
</comment>
<evidence type="ECO:0000259" key="1">
    <source>
        <dbReference type="Pfam" id="PF19404"/>
    </source>
</evidence>
<feature type="domain" description="DUF5977" evidence="1">
    <location>
        <begin position="1129"/>
        <end position="1193"/>
    </location>
</feature>
<dbReference type="Pfam" id="PF19404">
    <property type="entry name" value="DUF5977"/>
    <property type="match status" value="2"/>
</dbReference>